<dbReference type="AlphaFoldDB" id="A0AAN6VQT3"/>
<proteinExistence type="predicted"/>
<gene>
    <name evidence="2" type="ORF">C8A00DRAFT_13122</name>
</gene>
<comment type="caution">
    <text evidence="2">The sequence shown here is derived from an EMBL/GenBank/DDBJ whole genome shotgun (WGS) entry which is preliminary data.</text>
</comment>
<feature type="chain" id="PRO_5042975810" evidence="1">
    <location>
        <begin position="22"/>
        <end position="110"/>
    </location>
</feature>
<reference evidence="2" key="1">
    <citation type="journal article" date="2023" name="Mol. Phylogenet. Evol.">
        <title>Genome-scale phylogeny and comparative genomics of the fungal order Sordariales.</title>
        <authorList>
            <person name="Hensen N."/>
            <person name="Bonometti L."/>
            <person name="Westerberg I."/>
            <person name="Brannstrom I.O."/>
            <person name="Guillou S."/>
            <person name="Cros-Aarteil S."/>
            <person name="Calhoun S."/>
            <person name="Haridas S."/>
            <person name="Kuo A."/>
            <person name="Mondo S."/>
            <person name="Pangilinan J."/>
            <person name="Riley R."/>
            <person name="LaButti K."/>
            <person name="Andreopoulos B."/>
            <person name="Lipzen A."/>
            <person name="Chen C."/>
            <person name="Yan M."/>
            <person name="Daum C."/>
            <person name="Ng V."/>
            <person name="Clum A."/>
            <person name="Steindorff A."/>
            <person name="Ohm R.A."/>
            <person name="Martin F."/>
            <person name="Silar P."/>
            <person name="Natvig D.O."/>
            <person name="Lalanne C."/>
            <person name="Gautier V."/>
            <person name="Ament-Velasquez S.L."/>
            <person name="Kruys A."/>
            <person name="Hutchinson M.I."/>
            <person name="Powell A.J."/>
            <person name="Barry K."/>
            <person name="Miller A.N."/>
            <person name="Grigoriev I.V."/>
            <person name="Debuchy R."/>
            <person name="Gladieux P."/>
            <person name="Hiltunen Thoren M."/>
            <person name="Johannesson H."/>
        </authorList>
    </citation>
    <scope>NUCLEOTIDE SEQUENCE</scope>
    <source>
        <strain evidence="2">CBS 538.74</strain>
    </source>
</reference>
<organism evidence="2 3">
    <name type="scientific">Chaetomidium leptoderma</name>
    <dbReference type="NCBI Taxonomy" id="669021"/>
    <lineage>
        <taxon>Eukaryota</taxon>
        <taxon>Fungi</taxon>
        <taxon>Dikarya</taxon>
        <taxon>Ascomycota</taxon>
        <taxon>Pezizomycotina</taxon>
        <taxon>Sordariomycetes</taxon>
        <taxon>Sordariomycetidae</taxon>
        <taxon>Sordariales</taxon>
        <taxon>Chaetomiaceae</taxon>
        <taxon>Chaetomidium</taxon>
    </lineage>
</organism>
<name>A0AAN6VQT3_9PEZI</name>
<dbReference type="EMBL" id="MU856879">
    <property type="protein sequence ID" value="KAK4155864.1"/>
    <property type="molecule type" value="Genomic_DNA"/>
</dbReference>
<evidence type="ECO:0000256" key="1">
    <source>
        <dbReference type="SAM" id="SignalP"/>
    </source>
</evidence>
<accession>A0AAN6VQT3</accession>
<sequence>MRFNIRFIKSILLLRIHGVIAEINQCPDTELACHDIMNSSQCIAGVVQGGSGSVTKEAMVKCVEHEGTASNLPGAVKVSIQPCIGGCLDIGLIKDMKTVLSMPGLSHSAD</sequence>
<evidence type="ECO:0000313" key="2">
    <source>
        <dbReference type="EMBL" id="KAK4155864.1"/>
    </source>
</evidence>
<keyword evidence="3" id="KW-1185">Reference proteome</keyword>
<feature type="signal peptide" evidence="1">
    <location>
        <begin position="1"/>
        <end position="21"/>
    </location>
</feature>
<evidence type="ECO:0000313" key="3">
    <source>
        <dbReference type="Proteomes" id="UP001302745"/>
    </source>
</evidence>
<protein>
    <submittedName>
        <fullName evidence="2">Uncharacterized protein</fullName>
    </submittedName>
</protein>
<reference evidence="2" key="2">
    <citation type="submission" date="2023-05" db="EMBL/GenBank/DDBJ databases">
        <authorList>
            <consortium name="Lawrence Berkeley National Laboratory"/>
            <person name="Steindorff A."/>
            <person name="Hensen N."/>
            <person name="Bonometti L."/>
            <person name="Westerberg I."/>
            <person name="Brannstrom I.O."/>
            <person name="Guillou S."/>
            <person name="Cros-Aarteil S."/>
            <person name="Calhoun S."/>
            <person name="Haridas S."/>
            <person name="Kuo A."/>
            <person name="Mondo S."/>
            <person name="Pangilinan J."/>
            <person name="Riley R."/>
            <person name="Labutti K."/>
            <person name="Andreopoulos B."/>
            <person name="Lipzen A."/>
            <person name="Chen C."/>
            <person name="Yanf M."/>
            <person name="Daum C."/>
            <person name="Ng V."/>
            <person name="Clum A."/>
            <person name="Ohm R."/>
            <person name="Martin F."/>
            <person name="Silar P."/>
            <person name="Natvig D."/>
            <person name="Lalanne C."/>
            <person name="Gautier V."/>
            <person name="Ament-Velasquez S.L."/>
            <person name="Kruys A."/>
            <person name="Hutchinson M.I."/>
            <person name="Powell A.J."/>
            <person name="Barry K."/>
            <person name="Miller A.N."/>
            <person name="Grigoriev I.V."/>
            <person name="Debuchy R."/>
            <person name="Gladieux P."/>
            <person name="Thoren M.H."/>
            <person name="Johannesson H."/>
        </authorList>
    </citation>
    <scope>NUCLEOTIDE SEQUENCE</scope>
    <source>
        <strain evidence="2">CBS 538.74</strain>
    </source>
</reference>
<dbReference type="Proteomes" id="UP001302745">
    <property type="component" value="Unassembled WGS sequence"/>
</dbReference>
<keyword evidence="1" id="KW-0732">Signal</keyword>